<reference evidence="3 4" key="1">
    <citation type="submission" date="2019-06" db="EMBL/GenBank/DDBJ databases">
        <authorList>
            <person name="De-Chao Zhang Q."/>
        </authorList>
    </citation>
    <scope>NUCLEOTIDE SEQUENCE [LARGE SCALE GENOMIC DNA]</scope>
    <source>
        <strain evidence="3 4">KN1116</strain>
    </source>
</reference>
<feature type="signal peptide" evidence="2">
    <location>
        <begin position="1"/>
        <end position="43"/>
    </location>
</feature>
<sequence length="651" mass="64329">MNSSTLTSGTTRAPRWRRWGAIGTSSAAIAALTLVGVASPAAADEDSGESYARGQLLSGTVAGIDLARLVAVAPAEARNSGNDGRDSEADPLSATALDTVTVSAPNGVNLDLGSIIDLGAAGQYAEASANGESHASVGALTNRGAVEVTDGPGTRGGDATVDLDGMLGGVDGSVITDLDLRLQAVGAAATGTPEGAQGEYALAGATLAVSSPAIADLTSKVLAAIDPAEDALLALGGSDGAIARSLLPELNRLLGPVGGGIDVGVSVDSDLRSVVEPLLTSSFSSDAVSFDLETGAVLIDLETLLGSELNALPPNTELLTADVVLPVLRGITTTVAELSDDVLDTVAEALDTVDVSVTADLSVLTAQEDRMEERCVEVPVELLGEDGVADDLVGGLLGGLGGLGGLGDEVDDLVGDVTELVCTLVPIALPDLRTSLDVDIHGELRQLLNGSASADATLTLLGAPVSVNVSALLGGLGSNLDGLVFDNDDVIAEVEQKLQDGLVEPSVTGLLGDAGLGTALTDILSVQVNVQEVGFDAAAGGDAFTQTAVRVTALGGVGGSGLATVNLAAATVGPNVSGTDGPGDPGGPGDPDCVEDCDGGGIIPSSDGPGSLAYTGVNLALALLLLLGLALTGGALLWDAKRRKTAVSITG</sequence>
<keyword evidence="2" id="KW-0732">Signal</keyword>
<organism evidence="3 4">
    <name type="scientific">Microcella pacifica</name>
    <dbReference type="NCBI Taxonomy" id="2591847"/>
    <lineage>
        <taxon>Bacteria</taxon>
        <taxon>Bacillati</taxon>
        <taxon>Actinomycetota</taxon>
        <taxon>Actinomycetes</taxon>
        <taxon>Micrococcales</taxon>
        <taxon>Microbacteriaceae</taxon>
        <taxon>Microcella</taxon>
    </lineage>
</organism>
<keyword evidence="1" id="KW-0812">Transmembrane</keyword>
<gene>
    <name evidence="3" type="ORF">FK219_009380</name>
</gene>
<evidence type="ECO:0000313" key="3">
    <source>
        <dbReference type="EMBL" id="NHF63445.1"/>
    </source>
</evidence>
<protein>
    <submittedName>
        <fullName evidence="3">Choice-of-anchor G family protein</fullName>
    </submittedName>
</protein>
<feature type="chain" id="PRO_5038386979" evidence="2">
    <location>
        <begin position="44"/>
        <end position="651"/>
    </location>
</feature>
<keyword evidence="1" id="KW-0472">Membrane</keyword>
<evidence type="ECO:0000256" key="1">
    <source>
        <dbReference type="SAM" id="Phobius"/>
    </source>
</evidence>
<feature type="transmembrane region" description="Helical" evidence="1">
    <location>
        <begin position="612"/>
        <end position="638"/>
    </location>
</feature>
<name>A0A9E5JMN8_9MICO</name>
<dbReference type="AlphaFoldDB" id="A0A9E5JMN8"/>
<dbReference type="Proteomes" id="UP000818266">
    <property type="component" value="Unassembled WGS sequence"/>
</dbReference>
<dbReference type="EMBL" id="VIKT02000015">
    <property type="protein sequence ID" value="NHF63445.1"/>
    <property type="molecule type" value="Genomic_DNA"/>
</dbReference>
<dbReference type="RefSeq" id="WP_152583844.1">
    <property type="nucleotide sequence ID" value="NZ_VIKT02000015.1"/>
</dbReference>
<accession>A0A9E5JMN8</accession>
<proteinExistence type="predicted"/>
<comment type="caution">
    <text evidence="3">The sequence shown here is derived from an EMBL/GenBank/DDBJ whole genome shotgun (WGS) entry which is preliminary data.</text>
</comment>
<dbReference type="InterPro" id="IPR047900">
    <property type="entry name" value="Choice_anch_G"/>
</dbReference>
<reference evidence="3 4" key="2">
    <citation type="submission" date="2020-03" db="EMBL/GenBank/DDBJ databases">
        <title>Chryseoglobus sp. isolated from a deep-sea seamount.</title>
        <authorList>
            <person name="Zhang D.-C."/>
        </authorList>
    </citation>
    <scope>NUCLEOTIDE SEQUENCE [LARGE SCALE GENOMIC DNA]</scope>
    <source>
        <strain evidence="3 4">KN1116</strain>
    </source>
</reference>
<dbReference type="OrthoDB" id="5479351at2"/>
<dbReference type="NCBIfam" id="NF033766">
    <property type="entry name" value="choice_anch_G"/>
    <property type="match status" value="1"/>
</dbReference>
<keyword evidence="4" id="KW-1185">Reference proteome</keyword>
<keyword evidence="1" id="KW-1133">Transmembrane helix</keyword>
<evidence type="ECO:0000313" key="4">
    <source>
        <dbReference type="Proteomes" id="UP000818266"/>
    </source>
</evidence>
<evidence type="ECO:0000256" key="2">
    <source>
        <dbReference type="SAM" id="SignalP"/>
    </source>
</evidence>